<dbReference type="Pfam" id="PF00144">
    <property type="entry name" value="Beta-lactamase"/>
    <property type="match status" value="1"/>
</dbReference>
<feature type="transmembrane region" description="Helical" evidence="1">
    <location>
        <begin position="521"/>
        <end position="543"/>
    </location>
</feature>
<keyword evidence="3" id="KW-0378">Hydrolase</keyword>
<evidence type="ECO:0000313" key="6">
    <source>
        <dbReference type="Proteomes" id="UP000296733"/>
    </source>
</evidence>
<dbReference type="EMBL" id="FNVN01000007">
    <property type="protein sequence ID" value="SEG71872.1"/>
    <property type="molecule type" value="Genomic_DNA"/>
</dbReference>
<keyword evidence="5" id="KW-1185">Reference proteome</keyword>
<evidence type="ECO:0000259" key="2">
    <source>
        <dbReference type="Pfam" id="PF00144"/>
    </source>
</evidence>
<dbReference type="RefSeq" id="WP_103992976.1">
    <property type="nucleotide sequence ID" value="NZ_CP031314.1"/>
</dbReference>
<gene>
    <name evidence="3" type="ORF">DV707_17630</name>
    <name evidence="4" type="ORF">SAMN04488133_3436</name>
</gene>
<dbReference type="PANTHER" id="PTHR46825">
    <property type="entry name" value="D-ALANYL-D-ALANINE-CARBOXYPEPTIDASE/ENDOPEPTIDASE AMPH"/>
    <property type="match status" value="1"/>
</dbReference>
<feature type="transmembrane region" description="Helical" evidence="1">
    <location>
        <begin position="605"/>
        <end position="623"/>
    </location>
</feature>
<dbReference type="AlphaFoldDB" id="A0A1H6CG69"/>
<dbReference type="InterPro" id="IPR001466">
    <property type="entry name" value="Beta-lactam-related"/>
</dbReference>
<reference evidence="3 6" key="2">
    <citation type="journal article" date="2019" name="Nat. Commun.">
        <title>A new type of DNA phosphorothioation-based antiviral system in archaea.</title>
        <authorList>
            <person name="Xiong L."/>
            <person name="Liu S."/>
            <person name="Chen S."/>
            <person name="Xiao Y."/>
            <person name="Zhu B."/>
            <person name="Gao Y."/>
            <person name="Zhang Y."/>
            <person name="Chen B."/>
            <person name="Luo J."/>
            <person name="Deng Z."/>
            <person name="Chen X."/>
            <person name="Wang L."/>
            <person name="Chen S."/>
        </authorList>
    </citation>
    <scope>NUCLEOTIDE SEQUENCE [LARGE SCALE GENOMIC DNA]</scope>
    <source>
        <strain evidence="3 6">CGMCC 1.10331</strain>
        <plasmid evidence="3 6">unnamed3</plasmid>
    </source>
</reference>
<dbReference type="PANTHER" id="PTHR46825:SF9">
    <property type="entry name" value="BETA-LACTAMASE-RELATED DOMAIN-CONTAINING PROTEIN"/>
    <property type="match status" value="1"/>
</dbReference>
<dbReference type="Proteomes" id="UP000296733">
    <property type="component" value="Plasmid unnamed3"/>
</dbReference>
<proteinExistence type="predicted"/>
<evidence type="ECO:0000256" key="1">
    <source>
        <dbReference type="SAM" id="Phobius"/>
    </source>
</evidence>
<feature type="domain" description="Beta-lactamase-related" evidence="2">
    <location>
        <begin position="60"/>
        <end position="390"/>
    </location>
</feature>
<evidence type="ECO:0000313" key="3">
    <source>
        <dbReference type="EMBL" id="QCC49555.1"/>
    </source>
</evidence>
<geneLocation type="plasmid" evidence="3">
    <name>unnamed3</name>
</geneLocation>
<keyword evidence="3" id="KW-0614">Plasmid</keyword>
<keyword evidence="1" id="KW-0472">Membrane</keyword>
<dbReference type="GO" id="GO:0016787">
    <property type="term" value="F:hydrolase activity"/>
    <property type="evidence" value="ECO:0007669"/>
    <property type="project" value="UniProtKB-KW"/>
</dbReference>
<reference evidence="4 5" key="1">
    <citation type="submission" date="2016-10" db="EMBL/GenBank/DDBJ databases">
        <authorList>
            <person name="de Groot N.N."/>
        </authorList>
    </citation>
    <scope>NUCLEOTIDE SEQUENCE [LARGE SCALE GENOMIC DNA]</scope>
    <source>
        <strain evidence="4 5">CGMCC 1.10331</strain>
    </source>
</reference>
<dbReference type="Proteomes" id="UP000236740">
    <property type="component" value="Unassembled WGS sequence"/>
</dbReference>
<keyword evidence="1" id="KW-1133">Transmembrane helix</keyword>
<feature type="transmembrane region" description="Helical" evidence="1">
    <location>
        <begin position="635"/>
        <end position="656"/>
    </location>
</feature>
<dbReference type="InterPro" id="IPR050491">
    <property type="entry name" value="AmpC-like"/>
</dbReference>
<sequence>MFERRIRLLGAVALVVTLLSAPLVATATPVPDSTATPPAHVSTPTEQVALTNQTETGAWLDETMAHQLEEYNVPGAAVVIVSDGEVVLAKGYGYAALDSQRPVDANETVFSVGSTGKLVTWTAVMQGVEDGRLERDRDVNEYLTDSAVTVPDTDDEPITLNHLATHSAGFEDIFRGMVTDDPDEIRPMDEILAAHRPARVRPPGQFVAYSNYGTALAGHVLAEQSNANFTELVDERIFTPLGMADTTYAQPLPARLEPRRAIGYTHQNGEYQAHDPVIWTLPPEGGSLRTTPIDMGQFMLAHLNEGEYGSERILEAETVREMHQRQFTKSEAVPELNGMAYGFIEMDRNDETIVGHWGDTPRFKSLLALYPERDTGLFVVYNSPGGGPARFELLQAFTDRYYPRSDTPVVEPPDGAAERARDLTGDYRSLTVSASSWERVLGVMTRTYTVGATEEGYLTTSRLGEPTRRWVERRQGVYEEVGGSDTLVFRFDEDGRATHMFRHAFGPATYERVPWYESLTVLQAVLGGGVVAFLSVLLLWVGGPVWRRWRGGDLPTGRERAARWLLGVVSLLWLAVLVIFLLAWINFDAEAASPSFALQTGKVLRWIALAGTVGAVVATGFAWRDGFWTRWARLHFSVVTALALLFAWQLSLLGILPL</sequence>
<dbReference type="OrthoDB" id="111095at2157"/>
<evidence type="ECO:0000313" key="4">
    <source>
        <dbReference type="EMBL" id="SEG71872.1"/>
    </source>
</evidence>
<dbReference type="SUPFAM" id="SSF56601">
    <property type="entry name" value="beta-lactamase/transpeptidase-like"/>
    <property type="match status" value="1"/>
</dbReference>
<dbReference type="InterPro" id="IPR012338">
    <property type="entry name" value="Beta-lactam/transpept-like"/>
</dbReference>
<accession>A0A1H6CG69</accession>
<name>A0A1H6CG69_9EURY</name>
<dbReference type="GeneID" id="39859946"/>
<dbReference type="Gene3D" id="3.40.710.10">
    <property type="entry name" value="DD-peptidase/beta-lactamase superfamily"/>
    <property type="match status" value="1"/>
</dbReference>
<dbReference type="EMBL" id="CP031314">
    <property type="protein sequence ID" value="QCC49555.1"/>
    <property type="molecule type" value="Genomic_DNA"/>
</dbReference>
<dbReference type="KEGG" id="hlm:DV707_17630"/>
<feature type="transmembrane region" description="Helical" evidence="1">
    <location>
        <begin position="564"/>
        <end position="585"/>
    </location>
</feature>
<keyword evidence="1" id="KW-0812">Transmembrane</keyword>
<evidence type="ECO:0000313" key="5">
    <source>
        <dbReference type="Proteomes" id="UP000236740"/>
    </source>
</evidence>
<organism evidence="4 5">
    <name type="scientific">Halobellus limi</name>
    <dbReference type="NCBI Taxonomy" id="699433"/>
    <lineage>
        <taxon>Archaea</taxon>
        <taxon>Methanobacteriati</taxon>
        <taxon>Methanobacteriota</taxon>
        <taxon>Stenosarchaea group</taxon>
        <taxon>Halobacteria</taxon>
        <taxon>Halobacteriales</taxon>
        <taxon>Haloferacaceae</taxon>
        <taxon>Halobellus</taxon>
    </lineage>
</organism>
<protein>
    <submittedName>
        <fullName evidence="4">CubicO group peptidase, beta-lactamase class C family</fullName>
    </submittedName>
    <submittedName>
        <fullName evidence="3">Serine hydrolase</fullName>
    </submittedName>
</protein>